<evidence type="ECO:0000313" key="1">
    <source>
        <dbReference type="EMBL" id="KAL0973184.1"/>
    </source>
</evidence>
<dbReference type="EMBL" id="JAGEUA010000006">
    <property type="protein sequence ID" value="KAL0973184.1"/>
    <property type="molecule type" value="Genomic_DNA"/>
</dbReference>
<accession>A0ABD0WI21</accession>
<evidence type="ECO:0000313" key="2">
    <source>
        <dbReference type="Proteomes" id="UP001557470"/>
    </source>
</evidence>
<dbReference type="AlphaFoldDB" id="A0ABD0WI21"/>
<protein>
    <submittedName>
        <fullName evidence="1">Uncharacterized protein</fullName>
    </submittedName>
</protein>
<reference evidence="1 2" key="1">
    <citation type="submission" date="2024-06" db="EMBL/GenBank/DDBJ databases">
        <authorList>
            <person name="Pan Q."/>
            <person name="Wen M."/>
            <person name="Jouanno E."/>
            <person name="Zahm M."/>
            <person name="Klopp C."/>
            <person name="Cabau C."/>
            <person name="Louis A."/>
            <person name="Berthelot C."/>
            <person name="Parey E."/>
            <person name="Roest Crollius H."/>
            <person name="Montfort J."/>
            <person name="Robinson-Rechavi M."/>
            <person name="Bouchez O."/>
            <person name="Lampietro C."/>
            <person name="Lopez Roques C."/>
            <person name="Donnadieu C."/>
            <person name="Postlethwait J."/>
            <person name="Bobe J."/>
            <person name="Verreycken H."/>
            <person name="Guiguen Y."/>
        </authorList>
    </citation>
    <scope>NUCLEOTIDE SEQUENCE [LARGE SCALE GENOMIC DNA]</scope>
    <source>
        <strain evidence="1">Up_M1</strain>
        <tissue evidence="1">Testis</tissue>
    </source>
</reference>
<keyword evidence="2" id="KW-1185">Reference proteome</keyword>
<dbReference type="Proteomes" id="UP001557470">
    <property type="component" value="Unassembled WGS sequence"/>
</dbReference>
<proteinExistence type="predicted"/>
<organism evidence="1 2">
    <name type="scientific">Umbra pygmaea</name>
    <name type="common">Eastern mudminnow</name>
    <dbReference type="NCBI Taxonomy" id="75934"/>
    <lineage>
        <taxon>Eukaryota</taxon>
        <taxon>Metazoa</taxon>
        <taxon>Chordata</taxon>
        <taxon>Craniata</taxon>
        <taxon>Vertebrata</taxon>
        <taxon>Euteleostomi</taxon>
        <taxon>Actinopterygii</taxon>
        <taxon>Neopterygii</taxon>
        <taxon>Teleostei</taxon>
        <taxon>Protacanthopterygii</taxon>
        <taxon>Esociformes</taxon>
        <taxon>Umbridae</taxon>
        <taxon>Umbra</taxon>
    </lineage>
</organism>
<name>A0ABD0WI21_UMBPY</name>
<sequence length="90" mass="10479">MCEEPLTSLLKPVNVCDVTVTRVCQAIIIHSHPWRENYIFNSTTGAGQYATYNNLNILFTTVFIQSREDKLIKTFRYLKLDYHLQLLKNA</sequence>
<gene>
    <name evidence="1" type="ORF">UPYG_G00200040</name>
</gene>
<comment type="caution">
    <text evidence="1">The sequence shown here is derived from an EMBL/GenBank/DDBJ whole genome shotgun (WGS) entry which is preliminary data.</text>
</comment>